<dbReference type="InterPro" id="IPR033738">
    <property type="entry name" value="AsnB_N"/>
</dbReference>
<dbReference type="Gene3D" id="3.40.50.620">
    <property type="entry name" value="HUPs"/>
    <property type="match status" value="1"/>
</dbReference>
<dbReference type="PANTHER" id="PTHR43284:SF1">
    <property type="entry name" value="ASPARAGINE SYNTHETASE"/>
    <property type="match status" value="1"/>
</dbReference>
<dbReference type="Pfam" id="PF00733">
    <property type="entry name" value="Asn_synthase"/>
    <property type="match status" value="1"/>
</dbReference>
<reference evidence="11 12" key="1">
    <citation type="submission" date="2016-10" db="EMBL/GenBank/DDBJ databases">
        <authorList>
            <person name="de Groot N.N."/>
        </authorList>
    </citation>
    <scope>NUCLEOTIDE SEQUENCE [LARGE SCALE GENOMIC DNA]</scope>
    <source>
        <strain evidence="11 12">CGMCC 1.9157</strain>
    </source>
</reference>
<dbReference type="EC" id="6.3.5.4" evidence="3"/>
<dbReference type="InterPro" id="IPR014729">
    <property type="entry name" value="Rossmann-like_a/b/a_fold"/>
</dbReference>
<organism evidence="11 12">
    <name type="scientific">Cohaesibacter marisflavi</name>
    <dbReference type="NCBI Taxonomy" id="655353"/>
    <lineage>
        <taxon>Bacteria</taxon>
        <taxon>Pseudomonadati</taxon>
        <taxon>Pseudomonadota</taxon>
        <taxon>Alphaproteobacteria</taxon>
        <taxon>Hyphomicrobiales</taxon>
        <taxon>Cohaesibacteraceae</taxon>
    </lineage>
</organism>
<dbReference type="Gene3D" id="3.60.20.10">
    <property type="entry name" value="Glutamine Phosphoribosylpyrophosphate, subunit 1, domain 1"/>
    <property type="match status" value="1"/>
</dbReference>
<dbReference type="STRING" id="655353.SAMN04488056_101543"/>
<evidence type="ECO:0000256" key="7">
    <source>
        <dbReference type="ARBA" id="ARBA00048741"/>
    </source>
</evidence>
<accession>A0A1I5AM62</accession>
<dbReference type="InterPro" id="IPR029055">
    <property type="entry name" value="Ntn_hydrolases_N"/>
</dbReference>
<dbReference type="CDD" id="cd00712">
    <property type="entry name" value="AsnB"/>
    <property type="match status" value="1"/>
</dbReference>
<dbReference type="InterPro" id="IPR051786">
    <property type="entry name" value="ASN_synthetase/amidase"/>
</dbReference>
<feature type="domain" description="Glutamine amidotransferase type-2" evidence="10">
    <location>
        <begin position="6"/>
        <end position="218"/>
    </location>
</feature>
<dbReference type="EMBL" id="FOVR01000001">
    <property type="protein sequence ID" value="SFN63561.1"/>
    <property type="molecule type" value="Genomic_DNA"/>
</dbReference>
<dbReference type="InterPro" id="IPR017932">
    <property type="entry name" value="GATase_2_dom"/>
</dbReference>
<dbReference type="GO" id="GO:0004066">
    <property type="term" value="F:asparagine synthase (glutamine-hydrolyzing) activity"/>
    <property type="evidence" value="ECO:0007669"/>
    <property type="project" value="UniProtKB-EC"/>
</dbReference>
<comment type="similarity">
    <text evidence="2">Belongs to the asparagine synthetase family.</text>
</comment>
<dbReference type="NCBIfam" id="TIGR01536">
    <property type="entry name" value="asn_synth_AEB"/>
    <property type="match status" value="1"/>
</dbReference>
<dbReference type="GO" id="GO:0006529">
    <property type="term" value="P:asparagine biosynthetic process"/>
    <property type="evidence" value="ECO:0007669"/>
    <property type="project" value="UniProtKB-KW"/>
</dbReference>
<feature type="active site" description="For GATase activity" evidence="8">
    <location>
        <position position="6"/>
    </location>
</feature>
<evidence type="ECO:0000256" key="9">
    <source>
        <dbReference type="PIRSR" id="PIRSR001589-2"/>
    </source>
</evidence>
<keyword evidence="12" id="KW-1185">Reference proteome</keyword>
<dbReference type="GO" id="GO:0005829">
    <property type="term" value="C:cytosol"/>
    <property type="evidence" value="ECO:0007669"/>
    <property type="project" value="TreeGrafter"/>
</dbReference>
<protein>
    <recommendedName>
        <fullName evidence="3">asparagine synthase (glutamine-hydrolyzing)</fullName>
        <ecNumber evidence="3">6.3.5.4</ecNumber>
    </recommendedName>
</protein>
<evidence type="ECO:0000256" key="4">
    <source>
        <dbReference type="ARBA" id="ARBA00022741"/>
    </source>
</evidence>
<evidence type="ECO:0000313" key="11">
    <source>
        <dbReference type="EMBL" id="SFN63561.1"/>
    </source>
</evidence>
<evidence type="ECO:0000259" key="10">
    <source>
        <dbReference type="PROSITE" id="PS51278"/>
    </source>
</evidence>
<dbReference type="Pfam" id="PF13522">
    <property type="entry name" value="GATase_6"/>
    <property type="match status" value="1"/>
</dbReference>
<dbReference type="PIRSF" id="PIRSF001589">
    <property type="entry name" value="Asn_synthetase_glu-h"/>
    <property type="match status" value="1"/>
</dbReference>
<evidence type="ECO:0000256" key="1">
    <source>
        <dbReference type="ARBA" id="ARBA00005187"/>
    </source>
</evidence>
<keyword evidence="8" id="KW-0061">Asparagine biosynthesis</keyword>
<comment type="catalytic activity">
    <reaction evidence="7">
        <text>L-aspartate + L-glutamine + ATP + H2O = L-asparagine + L-glutamate + AMP + diphosphate + H(+)</text>
        <dbReference type="Rhea" id="RHEA:12228"/>
        <dbReference type="ChEBI" id="CHEBI:15377"/>
        <dbReference type="ChEBI" id="CHEBI:15378"/>
        <dbReference type="ChEBI" id="CHEBI:29985"/>
        <dbReference type="ChEBI" id="CHEBI:29991"/>
        <dbReference type="ChEBI" id="CHEBI:30616"/>
        <dbReference type="ChEBI" id="CHEBI:33019"/>
        <dbReference type="ChEBI" id="CHEBI:58048"/>
        <dbReference type="ChEBI" id="CHEBI:58359"/>
        <dbReference type="ChEBI" id="CHEBI:456215"/>
        <dbReference type="EC" id="6.3.5.4"/>
    </reaction>
</comment>
<dbReference type="InterPro" id="IPR017535">
    <property type="entry name" value="Asparagine_synth"/>
</dbReference>
<feature type="binding site" evidence="9">
    <location>
        <position position="270"/>
    </location>
    <ligand>
        <name>ATP</name>
        <dbReference type="ChEBI" id="CHEBI:30616"/>
    </ligand>
</feature>
<evidence type="ECO:0000256" key="8">
    <source>
        <dbReference type="PIRSR" id="PIRSR001589-1"/>
    </source>
</evidence>
<dbReference type="CDD" id="cd01991">
    <property type="entry name" value="Asn_synthase_B_C"/>
    <property type="match status" value="1"/>
</dbReference>
<dbReference type="SUPFAM" id="SSF56235">
    <property type="entry name" value="N-terminal nucleophile aminohydrolases (Ntn hydrolases)"/>
    <property type="match status" value="1"/>
</dbReference>
<evidence type="ECO:0000256" key="2">
    <source>
        <dbReference type="ARBA" id="ARBA00005752"/>
    </source>
</evidence>
<dbReference type="NCBIfam" id="TIGR03104">
    <property type="entry name" value="trio_amidotrans"/>
    <property type="match status" value="1"/>
</dbReference>
<keyword evidence="4 9" id="KW-0547">Nucleotide-binding</keyword>
<evidence type="ECO:0000256" key="6">
    <source>
        <dbReference type="ARBA" id="ARBA00022962"/>
    </source>
</evidence>
<dbReference type="GO" id="GO:0005524">
    <property type="term" value="F:ATP binding"/>
    <property type="evidence" value="ECO:0007669"/>
    <property type="project" value="UniProtKB-KW"/>
</dbReference>
<keyword evidence="8" id="KW-0028">Amino-acid biosynthesis</keyword>
<keyword evidence="5 9" id="KW-0067">ATP-binding</keyword>
<comment type="pathway">
    <text evidence="1">Amino-acid biosynthesis; L-asparagine biosynthesis; L-asparagine from L-aspartate (L-Gln route): step 1/1.</text>
</comment>
<keyword evidence="6 8" id="KW-0315">Glutamine amidotransferase</keyword>
<feature type="binding site" evidence="9">
    <location>
        <begin position="373"/>
        <end position="374"/>
    </location>
    <ligand>
        <name>ATP</name>
        <dbReference type="ChEBI" id="CHEBI:30616"/>
    </ligand>
</feature>
<evidence type="ECO:0000313" key="12">
    <source>
        <dbReference type="Proteomes" id="UP000199236"/>
    </source>
</evidence>
<dbReference type="AlphaFoldDB" id="A0A1I5AM62"/>
<dbReference type="Proteomes" id="UP000199236">
    <property type="component" value="Unassembled WGS sequence"/>
</dbReference>
<dbReference type="PANTHER" id="PTHR43284">
    <property type="entry name" value="ASPARAGINE SYNTHETASE (GLUTAMINE-HYDROLYZING)"/>
    <property type="match status" value="1"/>
</dbReference>
<proteinExistence type="inferred from homology"/>
<feature type="binding site" evidence="9">
    <location>
        <position position="297"/>
    </location>
    <ligand>
        <name>ATP</name>
        <dbReference type="ChEBI" id="CHEBI:30616"/>
    </ligand>
</feature>
<name>A0A1I5AM62_9HYPH</name>
<dbReference type="PROSITE" id="PS51278">
    <property type="entry name" value="GATASE_TYPE_2"/>
    <property type="match status" value="1"/>
</dbReference>
<gene>
    <name evidence="11" type="ORF">SAMN04488056_101543</name>
</gene>
<feature type="binding site" evidence="9">
    <location>
        <position position="104"/>
    </location>
    <ligand>
        <name>L-glutamine</name>
        <dbReference type="ChEBI" id="CHEBI:58359"/>
    </ligand>
</feature>
<dbReference type="InterPro" id="IPR001962">
    <property type="entry name" value="Asn_synthase"/>
</dbReference>
<sequence>MIELMCGICGEVRFDGSSPNVEKIESMTDRLASRGPDASGTFFRNNMGMGHRRLKIIDLSDASAQPFVDQSTGLAMVFNGCIYNYPELRSELEGKGHTFKSSGDTEVILKAWAEWGEDAIPRLQGMFAFVIHEELSGRTILVRDRFGIKPLYLNESDRHLRFASSLQSILAGGDVDRSIDRVALHHYMTWHAVVPAPRTILEGVRKLPAATIRIVEADGTSCEKQYWVPTFERSQEDEERSEEEWCDLLLDGLRTSVQRRMVCDVPVGVLLSGGVDSSMIVGLLAEQGQTGLSTYSIGFEDANNEKGNEFEYSDLIAKHYGTNHHKIHIPSSEMMENLPGAIKAMSEPMVSYDNIGFYLLSREVAKSIKVVQSGQGADEVFGGYHWYPPLQATSSPVESYALSFFDRNQKAMASHLNPDYLADHNASLAFVAEHFSRPGAPDPVDKALRLDTNVMLVDDPVKRVDNMTMAWGLEARVPFLDHEVVELAGRMPSRHKLAHGGKGVLKEAARKVIPSAVIDRPKGYFPVPALKYIEGPYLEMVKDALTSQAAKDRGIFQQSYLDTLFAAPSDHITPLRGSELWQVALLEMWLQALED</sequence>
<evidence type="ECO:0000256" key="5">
    <source>
        <dbReference type="ARBA" id="ARBA00022840"/>
    </source>
</evidence>
<evidence type="ECO:0000256" key="3">
    <source>
        <dbReference type="ARBA" id="ARBA00012737"/>
    </source>
</evidence>
<dbReference type="InterPro" id="IPR006426">
    <property type="entry name" value="Asn_synth_AEB"/>
</dbReference>
<dbReference type="SUPFAM" id="SSF52402">
    <property type="entry name" value="Adenine nucleotide alpha hydrolases-like"/>
    <property type="match status" value="1"/>
</dbReference>